<gene>
    <name evidence="2" type="ORF">C8A01DRAFT_46812</name>
</gene>
<dbReference type="PANTHER" id="PTHR37542">
    <property type="entry name" value="HELO DOMAIN-CONTAINING PROTEIN-RELATED"/>
    <property type="match status" value="1"/>
</dbReference>
<evidence type="ECO:0000313" key="2">
    <source>
        <dbReference type="EMBL" id="KAK4039787.1"/>
    </source>
</evidence>
<dbReference type="AlphaFoldDB" id="A0AAN6SRE1"/>
<sequence length="514" mass="56684">MSVELGLAVVATADLCLRWGEKLIDLYRTVKGAHHEVEDILLRLESIWKKTSVQLRFMRGLSAKLEVDHARIQQQLLDKLAGTLTAATVKLESVIKTGPGGHGTGVKAVKYAFLKDSIRRTVDELRDWQSEYDPTWFLVVLIHDKLTLDAVPEQPQTSQEAGSNPVRVMSRLHGIVHGTTDNSIHINLDSKDFDISNAAALNYSTIKLLSRGSGSSTKTFLIDTLSCSNYVDASKAKRDAEDLARRLKVIDPETFGLLRCQGLVKSRVPGTRELSAIHFVFRMPSPSPTTLREELLRPAPPPSLSRILHLAQCLAKSVSFIHVCDFVHKNIRPETIITFPPDDTSPSSSSSHSSSSSSSSYGPAYLLGFDGFRDVNYQTLKAGDAAPERNLYRHPSRQGVSVQAAHAMPHDIYALGVCLLEIGLWTSFAAGPALGRWVSESWGQKVKEYLVALARERLPGRMGDRYTTVVLHCLTCLDADNTIFDGETMRDEDGVVVGVRFIEKVQLALGEISL</sequence>
<organism evidence="2 3">
    <name type="scientific">Parachaetomium inaequale</name>
    <dbReference type="NCBI Taxonomy" id="2588326"/>
    <lineage>
        <taxon>Eukaryota</taxon>
        <taxon>Fungi</taxon>
        <taxon>Dikarya</taxon>
        <taxon>Ascomycota</taxon>
        <taxon>Pezizomycotina</taxon>
        <taxon>Sordariomycetes</taxon>
        <taxon>Sordariomycetidae</taxon>
        <taxon>Sordariales</taxon>
        <taxon>Chaetomiaceae</taxon>
        <taxon>Parachaetomium</taxon>
    </lineage>
</organism>
<dbReference type="PANTHER" id="PTHR37542:SF1">
    <property type="entry name" value="PRION-INHIBITION AND PROPAGATION HELO DOMAIN-CONTAINING PROTEIN"/>
    <property type="match status" value="1"/>
</dbReference>
<protein>
    <recommendedName>
        <fullName evidence="4">Protein kinase domain-containing protein</fullName>
    </recommendedName>
</protein>
<keyword evidence="3" id="KW-1185">Reference proteome</keyword>
<dbReference type="InterPro" id="IPR011009">
    <property type="entry name" value="Kinase-like_dom_sf"/>
</dbReference>
<feature type="region of interest" description="Disordered" evidence="1">
    <location>
        <begin position="338"/>
        <end position="360"/>
    </location>
</feature>
<dbReference type="Gene3D" id="1.10.510.10">
    <property type="entry name" value="Transferase(Phosphotransferase) domain 1"/>
    <property type="match status" value="1"/>
</dbReference>
<comment type="caution">
    <text evidence="2">The sequence shown here is derived from an EMBL/GenBank/DDBJ whole genome shotgun (WGS) entry which is preliminary data.</text>
</comment>
<reference evidence="3" key="1">
    <citation type="journal article" date="2023" name="Mol. Phylogenet. Evol.">
        <title>Genome-scale phylogeny and comparative genomics of the fungal order Sordariales.</title>
        <authorList>
            <person name="Hensen N."/>
            <person name="Bonometti L."/>
            <person name="Westerberg I."/>
            <person name="Brannstrom I.O."/>
            <person name="Guillou S."/>
            <person name="Cros-Aarteil S."/>
            <person name="Calhoun S."/>
            <person name="Haridas S."/>
            <person name="Kuo A."/>
            <person name="Mondo S."/>
            <person name="Pangilinan J."/>
            <person name="Riley R."/>
            <person name="LaButti K."/>
            <person name="Andreopoulos B."/>
            <person name="Lipzen A."/>
            <person name="Chen C."/>
            <person name="Yan M."/>
            <person name="Daum C."/>
            <person name="Ng V."/>
            <person name="Clum A."/>
            <person name="Steindorff A."/>
            <person name="Ohm R.A."/>
            <person name="Martin F."/>
            <person name="Silar P."/>
            <person name="Natvig D.O."/>
            <person name="Lalanne C."/>
            <person name="Gautier V."/>
            <person name="Ament-Velasquez S.L."/>
            <person name="Kruys A."/>
            <person name="Hutchinson M.I."/>
            <person name="Powell A.J."/>
            <person name="Barry K."/>
            <person name="Miller A.N."/>
            <person name="Grigoriev I.V."/>
            <person name="Debuchy R."/>
            <person name="Gladieux P."/>
            <person name="Hiltunen Thoren M."/>
            <person name="Johannesson H."/>
        </authorList>
    </citation>
    <scope>NUCLEOTIDE SEQUENCE [LARGE SCALE GENOMIC DNA]</scope>
    <source>
        <strain evidence="3">CBS 284.82</strain>
    </source>
</reference>
<proteinExistence type="predicted"/>
<dbReference type="SUPFAM" id="SSF56112">
    <property type="entry name" value="Protein kinase-like (PK-like)"/>
    <property type="match status" value="1"/>
</dbReference>
<accession>A0AAN6SRE1</accession>
<dbReference type="Proteomes" id="UP001303115">
    <property type="component" value="Unassembled WGS sequence"/>
</dbReference>
<dbReference type="EMBL" id="MU854392">
    <property type="protein sequence ID" value="KAK4039787.1"/>
    <property type="molecule type" value="Genomic_DNA"/>
</dbReference>
<evidence type="ECO:0008006" key="4">
    <source>
        <dbReference type="Google" id="ProtNLM"/>
    </source>
</evidence>
<name>A0AAN6SRE1_9PEZI</name>
<evidence type="ECO:0000313" key="3">
    <source>
        <dbReference type="Proteomes" id="UP001303115"/>
    </source>
</evidence>
<feature type="compositionally biased region" description="Low complexity" evidence="1">
    <location>
        <begin position="345"/>
        <end position="360"/>
    </location>
</feature>
<evidence type="ECO:0000256" key="1">
    <source>
        <dbReference type="SAM" id="MobiDB-lite"/>
    </source>
</evidence>